<dbReference type="EMBL" id="FXAW01000010">
    <property type="protein sequence ID" value="SMG51505.1"/>
    <property type="molecule type" value="Genomic_DNA"/>
</dbReference>
<gene>
    <name evidence="1" type="ORF">SAMN05661096_03776</name>
</gene>
<dbReference type="OrthoDB" id="677387at2"/>
<sequence>MDNLNGKWIGQYVQQTGMDNQEDLNIDSFEFELIETEGEVKGKSIDLDLENEPGTINGFYENGILSFIKKYHRLVFQDEDGNIVADDNSESVEINYIATYDEEEKAFVGTWEIHLDEQQKGYQEEYVDQYDSGDFYMRKIAD</sequence>
<dbReference type="AlphaFoldDB" id="A0A1X7LCL1"/>
<proteinExistence type="predicted"/>
<dbReference type="RefSeq" id="WP_085518905.1">
    <property type="nucleotide sequence ID" value="NZ_FXAW01000010.1"/>
</dbReference>
<dbReference type="Proteomes" id="UP000193804">
    <property type="component" value="Unassembled WGS sequence"/>
</dbReference>
<name>A0A1X7LCL1_9BACT</name>
<evidence type="ECO:0008006" key="3">
    <source>
        <dbReference type="Google" id="ProtNLM"/>
    </source>
</evidence>
<reference evidence="2" key="1">
    <citation type="submission" date="2017-04" db="EMBL/GenBank/DDBJ databases">
        <authorList>
            <person name="Varghese N."/>
            <person name="Submissions S."/>
        </authorList>
    </citation>
    <scope>NUCLEOTIDE SEQUENCE [LARGE SCALE GENOMIC DNA]</scope>
    <source>
        <strain evidence="2">DSM 4125</strain>
    </source>
</reference>
<accession>A0A1X7LCL1</accession>
<organism evidence="1 2">
    <name type="scientific">Marivirga sericea</name>
    <dbReference type="NCBI Taxonomy" id="1028"/>
    <lineage>
        <taxon>Bacteria</taxon>
        <taxon>Pseudomonadati</taxon>
        <taxon>Bacteroidota</taxon>
        <taxon>Cytophagia</taxon>
        <taxon>Cytophagales</taxon>
        <taxon>Marivirgaceae</taxon>
        <taxon>Marivirga</taxon>
    </lineage>
</organism>
<evidence type="ECO:0000313" key="2">
    <source>
        <dbReference type="Proteomes" id="UP000193804"/>
    </source>
</evidence>
<evidence type="ECO:0000313" key="1">
    <source>
        <dbReference type="EMBL" id="SMG51505.1"/>
    </source>
</evidence>
<keyword evidence="2" id="KW-1185">Reference proteome</keyword>
<protein>
    <recommendedName>
        <fullName evidence="3">Lipocalin-like domain-containing protein</fullName>
    </recommendedName>
</protein>